<dbReference type="SUPFAM" id="SSF63829">
    <property type="entry name" value="Calcium-dependent phosphotriesterase"/>
    <property type="match status" value="1"/>
</dbReference>
<keyword evidence="3" id="KW-1185">Reference proteome</keyword>
<dbReference type="InterPro" id="IPR051262">
    <property type="entry name" value="SMP-30/CGR1_Lactonase"/>
</dbReference>
<keyword evidence="1" id="KW-0732">Signal</keyword>
<evidence type="ECO:0000256" key="1">
    <source>
        <dbReference type="SAM" id="SignalP"/>
    </source>
</evidence>
<protein>
    <recommendedName>
        <fullName evidence="4">SMP-30/Gluconolactonase/LRE-like region domain-containing protein</fullName>
    </recommendedName>
</protein>
<dbReference type="EMBL" id="QMFY01000001">
    <property type="protein sequence ID" value="RAW03244.1"/>
    <property type="molecule type" value="Genomic_DNA"/>
</dbReference>
<gene>
    <name evidence="2" type="ORF">DQQ10_03925</name>
</gene>
<evidence type="ECO:0000313" key="3">
    <source>
        <dbReference type="Proteomes" id="UP000251889"/>
    </source>
</evidence>
<dbReference type="Gene3D" id="2.120.10.30">
    <property type="entry name" value="TolB, C-terminal domain"/>
    <property type="match status" value="1"/>
</dbReference>
<organism evidence="2 3">
    <name type="scientific">Pseudochryseolinea flava</name>
    <dbReference type="NCBI Taxonomy" id="2059302"/>
    <lineage>
        <taxon>Bacteria</taxon>
        <taxon>Pseudomonadati</taxon>
        <taxon>Bacteroidota</taxon>
        <taxon>Cytophagia</taxon>
        <taxon>Cytophagales</taxon>
        <taxon>Fulvivirgaceae</taxon>
        <taxon>Pseudochryseolinea</taxon>
    </lineage>
</organism>
<dbReference type="PANTHER" id="PTHR47572">
    <property type="entry name" value="LIPOPROTEIN-RELATED"/>
    <property type="match status" value="1"/>
</dbReference>
<name>A0A364Y802_9BACT</name>
<dbReference type="InterPro" id="IPR011042">
    <property type="entry name" value="6-blade_b-propeller_TolB-like"/>
</dbReference>
<accession>A0A364Y802</accession>
<dbReference type="OrthoDB" id="8584394at2"/>
<dbReference type="RefSeq" id="WP_112745459.1">
    <property type="nucleotide sequence ID" value="NZ_QMFY01000001.1"/>
</dbReference>
<proteinExistence type="predicted"/>
<sequence>MKKILLIMLCMPAALFAQLRKPEIAFTIPEKDLFPEGIAYDAASQSFFVSSIFKNKIVKISAKGIVEDFVKSNADGIEQVLGMRVDYKGMLWACNNPPEHDSLKKYSNIHVYDVKRKALYKRYQISDGKSHLFNDLIIAGNGDVYVTDTNAGMLWVIKQGANDIEAFTKPGSLPWANGIVLTPDEKTLLVCTGSGMGIARVSIETKKVETFPVERYLILGMDGMYLYKNLLIGVQNTTFPEGILQMDLSDDVTRVTEVKFLAYDVPQFEIPTTGVVVGDYFYFIANSQMMHIVGQGGQVKDAQQLKDNFIMKIKLN</sequence>
<feature type="chain" id="PRO_5017007564" description="SMP-30/Gluconolactonase/LRE-like region domain-containing protein" evidence="1">
    <location>
        <begin position="18"/>
        <end position="316"/>
    </location>
</feature>
<dbReference type="PANTHER" id="PTHR47572:SF4">
    <property type="entry name" value="LACTONASE DRP35"/>
    <property type="match status" value="1"/>
</dbReference>
<evidence type="ECO:0000313" key="2">
    <source>
        <dbReference type="EMBL" id="RAW03244.1"/>
    </source>
</evidence>
<reference evidence="2 3" key="1">
    <citation type="submission" date="2018-06" db="EMBL/GenBank/DDBJ databases">
        <title>Chryseolinea flavus sp. nov., a member of the phylum Bacteroidetes isolated from soil.</title>
        <authorList>
            <person name="Li Y."/>
            <person name="Wang J."/>
        </authorList>
    </citation>
    <scope>NUCLEOTIDE SEQUENCE [LARGE SCALE GENOMIC DNA]</scope>
    <source>
        <strain evidence="2 3">SDU1-6</strain>
    </source>
</reference>
<comment type="caution">
    <text evidence="2">The sequence shown here is derived from an EMBL/GenBank/DDBJ whole genome shotgun (WGS) entry which is preliminary data.</text>
</comment>
<dbReference type="AlphaFoldDB" id="A0A364Y802"/>
<dbReference type="Proteomes" id="UP000251889">
    <property type="component" value="Unassembled WGS sequence"/>
</dbReference>
<feature type="signal peptide" evidence="1">
    <location>
        <begin position="1"/>
        <end position="17"/>
    </location>
</feature>
<evidence type="ECO:0008006" key="4">
    <source>
        <dbReference type="Google" id="ProtNLM"/>
    </source>
</evidence>